<sequence length="121" mass="12926">MPRSPIQGSQGYAKATPRRGRPDSNPKAKAEIKAEDEPTPRQSTSIAKARPSIAKAEQGKMTRRGSPRPRRGQSRARQGKAKAAQGQGVAKAEHAKARPRQPSPAKAAQSSQGKGVVTPWK</sequence>
<dbReference type="Proteomes" id="UP001062846">
    <property type="component" value="Chromosome 5"/>
</dbReference>
<comment type="caution">
    <text evidence="1">The sequence shown here is derived from an EMBL/GenBank/DDBJ whole genome shotgun (WGS) entry which is preliminary data.</text>
</comment>
<name>A0ACC0NS99_RHOML</name>
<accession>A0ACC0NS99</accession>
<gene>
    <name evidence="1" type="ORF">RHMOL_Rhmol05G0239400</name>
</gene>
<organism evidence="1 2">
    <name type="scientific">Rhododendron molle</name>
    <name type="common">Chinese azalea</name>
    <name type="synonym">Azalea mollis</name>
    <dbReference type="NCBI Taxonomy" id="49168"/>
    <lineage>
        <taxon>Eukaryota</taxon>
        <taxon>Viridiplantae</taxon>
        <taxon>Streptophyta</taxon>
        <taxon>Embryophyta</taxon>
        <taxon>Tracheophyta</taxon>
        <taxon>Spermatophyta</taxon>
        <taxon>Magnoliopsida</taxon>
        <taxon>eudicotyledons</taxon>
        <taxon>Gunneridae</taxon>
        <taxon>Pentapetalae</taxon>
        <taxon>asterids</taxon>
        <taxon>Ericales</taxon>
        <taxon>Ericaceae</taxon>
        <taxon>Ericoideae</taxon>
        <taxon>Rhodoreae</taxon>
        <taxon>Rhododendron</taxon>
    </lineage>
</organism>
<protein>
    <submittedName>
        <fullName evidence="1">Uncharacterized protein</fullName>
    </submittedName>
</protein>
<reference evidence="1" key="1">
    <citation type="submission" date="2022-02" db="EMBL/GenBank/DDBJ databases">
        <title>Plant Genome Project.</title>
        <authorList>
            <person name="Zhang R.-G."/>
        </authorList>
    </citation>
    <scope>NUCLEOTIDE SEQUENCE</scope>
    <source>
        <strain evidence="1">AT1</strain>
    </source>
</reference>
<proteinExistence type="predicted"/>
<evidence type="ECO:0000313" key="1">
    <source>
        <dbReference type="EMBL" id="KAI8556263.1"/>
    </source>
</evidence>
<evidence type="ECO:0000313" key="2">
    <source>
        <dbReference type="Proteomes" id="UP001062846"/>
    </source>
</evidence>
<dbReference type="EMBL" id="CM046392">
    <property type="protein sequence ID" value="KAI8556263.1"/>
    <property type="molecule type" value="Genomic_DNA"/>
</dbReference>
<keyword evidence="2" id="KW-1185">Reference proteome</keyword>